<dbReference type="EMBL" id="PFAJ01000009">
    <property type="protein sequence ID" value="PIR97558.1"/>
    <property type="molecule type" value="Genomic_DNA"/>
</dbReference>
<evidence type="ECO:0000256" key="1">
    <source>
        <dbReference type="SAM" id="Phobius"/>
    </source>
</evidence>
<protein>
    <recommendedName>
        <fullName evidence="4">Stage II sporulation protein M</fullName>
    </recommendedName>
</protein>
<evidence type="ECO:0000313" key="2">
    <source>
        <dbReference type="EMBL" id="PIR97558.1"/>
    </source>
</evidence>
<evidence type="ECO:0000313" key="3">
    <source>
        <dbReference type="Proteomes" id="UP000230557"/>
    </source>
</evidence>
<feature type="transmembrane region" description="Helical" evidence="1">
    <location>
        <begin position="182"/>
        <end position="205"/>
    </location>
</feature>
<dbReference type="PANTHER" id="PTHR35337">
    <property type="entry name" value="SLR1478 PROTEIN"/>
    <property type="match status" value="1"/>
</dbReference>
<evidence type="ECO:0008006" key="4">
    <source>
        <dbReference type="Google" id="ProtNLM"/>
    </source>
</evidence>
<organism evidence="2 3">
    <name type="scientific">Candidatus Doudnabacteria bacterium CG10_big_fil_rev_8_21_14_0_10_41_10</name>
    <dbReference type="NCBI Taxonomy" id="1974551"/>
    <lineage>
        <taxon>Bacteria</taxon>
        <taxon>Candidatus Doudnaibacteriota</taxon>
    </lineage>
</organism>
<comment type="caution">
    <text evidence="2">The sequence shown here is derived from an EMBL/GenBank/DDBJ whole genome shotgun (WGS) entry which is preliminary data.</text>
</comment>
<sequence length="207" mass="23104">MIRLCNFYRKLIYKSRYWLYFIVALAIVWAVFAFVLAISFPATYPAFIGFLGETFGKILGDSDPDQKFELAKVLFKQNFIASFLDVAFGIVFGLVSVISITVNFFALGFLSAPAIAPQVFGTESVSLLVFIIAILPHGIFEIPAIFLSAAFGMRIGWYWLLPSSSGKRRKVLKDSIFDSLKILPLVFVLLIIAALVESYVTGWIIGF</sequence>
<proteinExistence type="predicted"/>
<name>A0A2H0VEM9_9BACT</name>
<feature type="transmembrane region" description="Helical" evidence="1">
    <location>
        <begin position="142"/>
        <end position="161"/>
    </location>
</feature>
<feature type="transmembrane region" description="Helical" evidence="1">
    <location>
        <begin position="17"/>
        <end position="40"/>
    </location>
</feature>
<keyword evidence="1" id="KW-0812">Transmembrane</keyword>
<dbReference type="Proteomes" id="UP000230557">
    <property type="component" value="Unassembled WGS sequence"/>
</dbReference>
<feature type="transmembrane region" description="Helical" evidence="1">
    <location>
        <begin position="119"/>
        <end position="136"/>
    </location>
</feature>
<accession>A0A2H0VEM9</accession>
<dbReference type="PANTHER" id="PTHR35337:SF1">
    <property type="entry name" value="SLR1478 PROTEIN"/>
    <property type="match status" value="1"/>
</dbReference>
<keyword evidence="1" id="KW-1133">Transmembrane helix</keyword>
<dbReference type="Pfam" id="PF01944">
    <property type="entry name" value="SpoIIM"/>
    <property type="match status" value="1"/>
</dbReference>
<dbReference type="AlphaFoldDB" id="A0A2H0VEM9"/>
<keyword evidence="1" id="KW-0472">Membrane</keyword>
<dbReference type="InterPro" id="IPR002798">
    <property type="entry name" value="SpoIIM-like"/>
</dbReference>
<feature type="transmembrane region" description="Helical" evidence="1">
    <location>
        <begin position="79"/>
        <end position="107"/>
    </location>
</feature>
<gene>
    <name evidence="2" type="ORF">COT91_00835</name>
</gene>
<reference evidence="3" key="1">
    <citation type="submission" date="2017-09" db="EMBL/GenBank/DDBJ databases">
        <title>Depth-based differentiation of microbial function through sediment-hosted aquifers and enrichment of novel symbionts in the deep terrestrial subsurface.</title>
        <authorList>
            <person name="Probst A.J."/>
            <person name="Ladd B."/>
            <person name="Jarett J.K."/>
            <person name="Geller-Mcgrath D.E."/>
            <person name="Sieber C.M.K."/>
            <person name="Emerson J.B."/>
            <person name="Anantharaman K."/>
            <person name="Thomas B.C."/>
            <person name="Malmstrom R."/>
            <person name="Stieglmeier M."/>
            <person name="Klingl A."/>
            <person name="Woyke T."/>
            <person name="Ryan C.M."/>
            <person name="Banfield J.F."/>
        </authorList>
    </citation>
    <scope>NUCLEOTIDE SEQUENCE [LARGE SCALE GENOMIC DNA]</scope>
</reference>